<name>A0A6J4U3G5_9BACT</name>
<sequence>MSYEWWASAANGDLVCFTIASEIMKSEVSVGKAGIKK</sequence>
<gene>
    <name evidence="1" type="ORF">AVDCRST_MAG96-4199</name>
</gene>
<protein>
    <submittedName>
        <fullName evidence="1">Uncharacterized protein</fullName>
    </submittedName>
</protein>
<dbReference type="EMBL" id="CADCVN010001645">
    <property type="protein sequence ID" value="CAA9539677.1"/>
    <property type="molecule type" value="Genomic_DNA"/>
</dbReference>
<accession>A0A6J4U3G5</accession>
<reference evidence="1" key="1">
    <citation type="submission" date="2020-02" db="EMBL/GenBank/DDBJ databases">
        <authorList>
            <person name="Meier V. D."/>
        </authorList>
    </citation>
    <scope>NUCLEOTIDE SEQUENCE</scope>
    <source>
        <strain evidence="1">AVDCRST_MAG96</strain>
    </source>
</reference>
<organism evidence="1">
    <name type="scientific">uncultured Segetibacter sp</name>
    <dbReference type="NCBI Taxonomy" id="481133"/>
    <lineage>
        <taxon>Bacteria</taxon>
        <taxon>Pseudomonadati</taxon>
        <taxon>Bacteroidota</taxon>
        <taxon>Chitinophagia</taxon>
        <taxon>Chitinophagales</taxon>
        <taxon>Chitinophagaceae</taxon>
        <taxon>Segetibacter</taxon>
        <taxon>environmental samples</taxon>
    </lineage>
</organism>
<proteinExistence type="predicted"/>
<dbReference type="AlphaFoldDB" id="A0A6J4U3G5"/>
<evidence type="ECO:0000313" key="1">
    <source>
        <dbReference type="EMBL" id="CAA9539677.1"/>
    </source>
</evidence>